<protein>
    <recommendedName>
        <fullName evidence="4">non-specific protein-tyrosine kinase</fullName>
        <ecNumber evidence="4">2.7.10.2</ecNumber>
    </recommendedName>
</protein>
<dbReference type="CDD" id="cd05387">
    <property type="entry name" value="BY-kinase"/>
    <property type="match status" value="1"/>
</dbReference>
<comment type="catalytic activity">
    <reaction evidence="15">
        <text>L-tyrosyl-[protein] + ATP = O-phospho-L-tyrosyl-[protein] + ADP + H(+)</text>
        <dbReference type="Rhea" id="RHEA:10596"/>
        <dbReference type="Rhea" id="RHEA-COMP:10136"/>
        <dbReference type="Rhea" id="RHEA-COMP:20101"/>
        <dbReference type="ChEBI" id="CHEBI:15378"/>
        <dbReference type="ChEBI" id="CHEBI:30616"/>
        <dbReference type="ChEBI" id="CHEBI:46858"/>
        <dbReference type="ChEBI" id="CHEBI:61978"/>
        <dbReference type="ChEBI" id="CHEBI:456216"/>
        <dbReference type="EC" id="2.7.10.2"/>
    </reaction>
</comment>
<dbReference type="InterPro" id="IPR050445">
    <property type="entry name" value="Bact_polysacc_biosynth/exp"/>
</dbReference>
<keyword evidence="9" id="KW-0547">Nucleotide-binding</keyword>
<keyword evidence="7 20" id="KW-0808">Transferase</keyword>
<evidence type="ECO:0000256" key="9">
    <source>
        <dbReference type="ARBA" id="ARBA00022741"/>
    </source>
</evidence>
<dbReference type="SUPFAM" id="SSF52540">
    <property type="entry name" value="P-loop containing nucleoside triphosphate hydrolases"/>
    <property type="match status" value="1"/>
</dbReference>
<dbReference type="PANTHER" id="PTHR32309:SF13">
    <property type="entry name" value="FERRIC ENTEROBACTIN TRANSPORT PROTEIN FEPE"/>
    <property type="match status" value="1"/>
</dbReference>
<dbReference type="GO" id="GO:0005524">
    <property type="term" value="F:ATP binding"/>
    <property type="evidence" value="ECO:0007669"/>
    <property type="project" value="UniProtKB-KW"/>
</dbReference>
<evidence type="ECO:0000256" key="16">
    <source>
        <dbReference type="SAM" id="Phobius"/>
    </source>
</evidence>
<accession>A0A937FU13</accession>
<evidence type="ECO:0000256" key="12">
    <source>
        <dbReference type="ARBA" id="ARBA00022989"/>
    </source>
</evidence>
<dbReference type="EC" id="2.7.10.2" evidence="4"/>
<evidence type="ECO:0000256" key="7">
    <source>
        <dbReference type="ARBA" id="ARBA00022679"/>
    </source>
</evidence>
<evidence type="ECO:0000256" key="10">
    <source>
        <dbReference type="ARBA" id="ARBA00022777"/>
    </source>
</evidence>
<evidence type="ECO:0000259" key="17">
    <source>
        <dbReference type="Pfam" id="PF02706"/>
    </source>
</evidence>
<dbReference type="AlphaFoldDB" id="A0A937FU13"/>
<evidence type="ECO:0000256" key="13">
    <source>
        <dbReference type="ARBA" id="ARBA00023136"/>
    </source>
</evidence>
<evidence type="ECO:0000256" key="6">
    <source>
        <dbReference type="ARBA" id="ARBA00022519"/>
    </source>
</evidence>
<keyword evidence="14" id="KW-0829">Tyrosine-protein kinase</keyword>
<evidence type="ECO:0000256" key="8">
    <source>
        <dbReference type="ARBA" id="ARBA00022692"/>
    </source>
</evidence>
<dbReference type="Proteomes" id="UP000614216">
    <property type="component" value="Unassembled WGS sequence"/>
</dbReference>
<name>A0A937FU13_9BACT</name>
<keyword evidence="12 16" id="KW-1133">Transmembrane helix</keyword>
<feature type="domain" description="Tyrosine-protein kinase G-rich" evidence="19">
    <location>
        <begin position="446"/>
        <end position="512"/>
    </location>
</feature>
<evidence type="ECO:0000256" key="4">
    <source>
        <dbReference type="ARBA" id="ARBA00011903"/>
    </source>
</evidence>
<dbReference type="GO" id="GO:0005886">
    <property type="term" value="C:plasma membrane"/>
    <property type="evidence" value="ECO:0007669"/>
    <property type="project" value="UniProtKB-SubCell"/>
</dbReference>
<dbReference type="InterPro" id="IPR027417">
    <property type="entry name" value="P-loop_NTPase"/>
</dbReference>
<feature type="domain" description="AAA" evidence="18">
    <location>
        <begin position="579"/>
        <end position="724"/>
    </location>
</feature>
<evidence type="ECO:0000256" key="14">
    <source>
        <dbReference type="ARBA" id="ARBA00023137"/>
    </source>
</evidence>
<evidence type="ECO:0000313" key="20">
    <source>
        <dbReference type="EMBL" id="MBL6444832.1"/>
    </source>
</evidence>
<dbReference type="Gene3D" id="3.40.50.300">
    <property type="entry name" value="P-loop containing nucleotide triphosphate hydrolases"/>
    <property type="match status" value="1"/>
</dbReference>
<dbReference type="GO" id="GO:0004715">
    <property type="term" value="F:non-membrane spanning protein tyrosine kinase activity"/>
    <property type="evidence" value="ECO:0007669"/>
    <property type="project" value="UniProtKB-EC"/>
</dbReference>
<proteinExistence type="inferred from homology"/>
<comment type="caution">
    <text evidence="20">The sequence shown here is derived from an EMBL/GenBank/DDBJ whole genome shotgun (WGS) entry which is preliminary data.</text>
</comment>
<keyword evidence="11" id="KW-0067">ATP-binding</keyword>
<keyword evidence="13 16" id="KW-0472">Membrane</keyword>
<dbReference type="NCBIfam" id="TIGR01007">
    <property type="entry name" value="eps_fam"/>
    <property type="match status" value="1"/>
</dbReference>
<dbReference type="InterPro" id="IPR032807">
    <property type="entry name" value="GNVR"/>
</dbReference>
<evidence type="ECO:0000313" key="21">
    <source>
        <dbReference type="Proteomes" id="UP000614216"/>
    </source>
</evidence>
<keyword evidence="21" id="KW-1185">Reference proteome</keyword>
<dbReference type="FunFam" id="3.40.50.300:FF:000527">
    <property type="entry name" value="Tyrosine-protein kinase etk"/>
    <property type="match status" value="1"/>
</dbReference>
<feature type="domain" description="Polysaccharide chain length determinant N-terminal" evidence="17">
    <location>
        <begin position="18"/>
        <end position="105"/>
    </location>
</feature>
<feature type="transmembrane region" description="Helical" evidence="16">
    <location>
        <begin position="30"/>
        <end position="49"/>
    </location>
</feature>
<dbReference type="InterPro" id="IPR003856">
    <property type="entry name" value="LPS_length_determ_N"/>
</dbReference>
<dbReference type="EMBL" id="JAEUGD010000002">
    <property type="protein sequence ID" value="MBL6444832.1"/>
    <property type="molecule type" value="Genomic_DNA"/>
</dbReference>
<dbReference type="Pfam" id="PF13614">
    <property type="entry name" value="AAA_31"/>
    <property type="match status" value="1"/>
</dbReference>
<dbReference type="PANTHER" id="PTHR32309">
    <property type="entry name" value="TYROSINE-PROTEIN KINASE"/>
    <property type="match status" value="1"/>
</dbReference>
<gene>
    <name evidence="20" type="ORF">JMN32_00835</name>
</gene>
<feature type="transmembrane region" description="Helical" evidence="16">
    <location>
        <begin position="490"/>
        <end position="514"/>
    </location>
</feature>
<dbReference type="GO" id="GO:0042802">
    <property type="term" value="F:identical protein binding"/>
    <property type="evidence" value="ECO:0007669"/>
    <property type="project" value="UniProtKB-ARBA"/>
</dbReference>
<sequence length="783" mass="89234">MENKTLNHSEINKPTEGVDFEKALTVLRKSIPWVLIIFIITNLGSYLYIRWTKPLYESESELKLDVKSDATELGLTGLTENKNLNIISGEIELLKSKLFFNKVIETVDLSISYYTAGKVLNDEKFETSPFIVDYTLKNPSLLDRQIFITILSNSEYSISFSDNANSKAQTHKFGEPVTTPDMEFIIYLTEYFAPQGDRNFFFIINSERSQINYLSRNLTVEPLNLNANTIRIAFKDHNPLKARDLVNAIDTLYLNYTEEEKNLENKQKIEWLNSELKQIEHQLEGYEDYFENFTIKNRTNDLDEDLRKTIIAINAIDSQRYELTKKIKATEQIQNEIKIGGLDTLKYSLGVYPKFISDMLTELTELLNEREHLKLSYNESTYAFKKKDQEIGNLINNLQTQLKTLTERYTSEIQDLMIRKRKLESSFIELPGKSTEYNKNQRFFKLYEEFYLSLMQSKAQFQIAEAGTTTDFKILSSATLPQEPISPKIIIIYGIGLVAGFFMSLVFVSIRYLLHNKISAIHEIERLSNAPILGSIPSTSDKIGMTQLVIDKKPKSAVSEALRSIRTNIEFMVPGGKDRVISITSTIGGEGKTFVAVNLGAIIALSKKKVLLLDLDMRKPRVHLAFQDKYIGKGISTILINKHSVEECIQKTAVENLDYIPAGPTPPNPSELLLNGEYDSLINKLKHDYDIIILDTPPVGLVTDGILAMKKANLAIYVVRAHYSRKIFLNTLNRLISVNQFKNIAVILNATSNIGANSYGYGYYEEKPETGNNFIKRLLGKRV</sequence>
<keyword evidence="6" id="KW-0997">Cell inner membrane</keyword>
<evidence type="ECO:0000256" key="15">
    <source>
        <dbReference type="ARBA" id="ARBA00051245"/>
    </source>
</evidence>
<evidence type="ECO:0000256" key="11">
    <source>
        <dbReference type="ARBA" id="ARBA00022840"/>
    </source>
</evidence>
<dbReference type="Pfam" id="PF02706">
    <property type="entry name" value="Wzz"/>
    <property type="match status" value="1"/>
</dbReference>
<keyword evidence="5" id="KW-1003">Cell membrane</keyword>
<evidence type="ECO:0000256" key="2">
    <source>
        <dbReference type="ARBA" id="ARBA00007316"/>
    </source>
</evidence>
<dbReference type="RefSeq" id="WP_202854377.1">
    <property type="nucleotide sequence ID" value="NZ_JAEUGD010000002.1"/>
</dbReference>
<evidence type="ECO:0000259" key="19">
    <source>
        <dbReference type="Pfam" id="PF13807"/>
    </source>
</evidence>
<comment type="subcellular location">
    <subcellularLocation>
        <location evidence="1">Cell inner membrane</location>
        <topology evidence="1">Multi-pass membrane protein</topology>
    </subcellularLocation>
</comment>
<keyword evidence="10" id="KW-0418">Kinase</keyword>
<organism evidence="20 21">
    <name type="scientific">Fulvivirga marina</name>
    <dbReference type="NCBI Taxonomy" id="2494733"/>
    <lineage>
        <taxon>Bacteria</taxon>
        <taxon>Pseudomonadati</taxon>
        <taxon>Bacteroidota</taxon>
        <taxon>Cytophagia</taxon>
        <taxon>Cytophagales</taxon>
        <taxon>Fulvivirgaceae</taxon>
        <taxon>Fulvivirga</taxon>
    </lineage>
</organism>
<comment type="similarity">
    <text evidence="3">Belongs to the etk/wzc family.</text>
</comment>
<keyword evidence="8 16" id="KW-0812">Transmembrane</keyword>
<evidence type="ECO:0000256" key="5">
    <source>
        <dbReference type="ARBA" id="ARBA00022475"/>
    </source>
</evidence>
<evidence type="ECO:0000256" key="1">
    <source>
        <dbReference type="ARBA" id="ARBA00004429"/>
    </source>
</evidence>
<comment type="similarity">
    <text evidence="2">Belongs to the CpsD/CapB family.</text>
</comment>
<evidence type="ECO:0000259" key="18">
    <source>
        <dbReference type="Pfam" id="PF13614"/>
    </source>
</evidence>
<dbReference type="Pfam" id="PF13807">
    <property type="entry name" value="GNVR"/>
    <property type="match status" value="1"/>
</dbReference>
<reference evidence="20" key="1">
    <citation type="submission" date="2021-01" db="EMBL/GenBank/DDBJ databases">
        <title>Fulvivirga kasyanovii gen. nov., sp nov., a novel member of the phylum Bacteroidetes isolated from seawater in a mussel farm.</title>
        <authorList>
            <person name="Zhao L.-H."/>
            <person name="Wang Z.-J."/>
        </authorList>
    </citation>
    <scope>NUCLEOTIDE SEQUENCE</scope>
    <source>
        <strain evidence="20">29W222</strain>
    </source>
</reference>
<evidence type="ECO:0000256" key="3">
    <source>
        <dbReference type="ARBA" id="ARBA00008883"/>
    </source>
</evidence>
<dbReference type="InterPro" id="IPR025669">
    <property type="entry name" value="AAA_dom"/>
</dbReference>
<dbReference type="InterPro" id="IPR005702">
    <property type="entry name" value="Wzc-like_C"/>
</dbReference>